<gene>
    <name evidence="1" type="ORF">KUCAC02_016031</name>
</gene>
<evidence type="ECO:0000313" key="1">
    <source>
        <dbReference type="EMBL" id="KAI4833114.1"/>
    </source>
</evidence>
<sequence length="62" mass="6544">YSQVNKSSRAELYQAPAAPPSPSPSIPHSLHQHLADICAVPALSICHGGQKTNDRVSAVARL</sequence>
<accession>A0ACB9Y0X0</accession>
<name>A0ACB9Y0X0_CHAAC</name>
<protein>
    <submittedName>
        <fullName evidence="1">Uncharacterized protein</fullName>
    </submittedName>
</protein>
<keyword evidence="2" id="KW-1185">Reference proteome</keyword>
<feature type="non-terminal residue" evidence="1">
    <location>
        <position position="62"/>
    </location>
</feature>
<feature type="non-terminal residue" evidence="1">
    <location>
        <position position="1"/>
    </location>
</feature>
<organism evidence="1 2">
    <name type="scientific">Chaenocephalus aceratus</name>
    <name type="common">Blackfin icefish</name>
    <name type="synonym">Chaenichthys aceratus</name>
    <dbReference type="NCBI Taxonomy" id="36190"/>
    <lineage>
        <taxon>Eukaryota</taxon>
        <taxon>Metazoa</taxon>
        <taxon>Chordata</taxon>
        <taxon>Craniata</taxon>
        <taxon>Vertebrata</taxon>
        <taxon>Euteleostomi</taxon>
        <taxon>Actinopterygii</taxon>
        <taxon>Neopterygii</taxon>
        <taxon>Teleostei</taxon>
        <taxon>Neoteleostei</taxon>
        <taxon>Acanthomorphata</taxon>
        <taxon>Eupercaria</taxon>
        <taxon>Perciformes</taxon>
        <taxon>Notothenioidei</taxon>
        <taxon>Channichthyidae</taxon>
        <taxon>Chaenocephalus</taxon>
    </lineage>
</organism>
<comment type="caution">
    <text evidence="1">The sequence shown here is derived from an EMBL/GenBank/DDBJ whole genome shotgun (WGS) entry which is preliminary data.</text>
</comment>
<dbReference type="Proteomes" id="UP001057452">
    <property type="component" value="Chromosome 1"/>
</dbReference>
<proteinExistence type="predicted"/>
<reference evidence="1" key="1">
    <citation type="submission" date="2022-05" db="EMBL/GenBank/DDBJ databases">
        <title>Chromosome-level genome of Chaenocephalus aceratus.</title>
        <authorList>
            <person name="Park H."/>
        </authorList>
    </citation>
    <scope>NUCLEOTIDE SEQUENCE</scope>
    <source>
        <strain evidence="1">KU_202001</strain>
    </source>
</reference>
<dbReference type="EMBL" id="CM043785">
    <property type="protein sequence ID" value="KAI4833114.1"/>
    <property type="molecule type" value="Genomic_DNA"/>
</dbReference>
<evidence type="ECO:0000313" key="2">
    <source>
        <dbReference type="Proteomes" id="UP001057452"/>
    </source>
</evidence>